<dbReference type="Proteomes" id="UP000235162">
    <property type="component" value="Unassembled WGS sequence"/>
</dbReference>
<proteinExistence type="inferred from homology"/>
<dbReference type="SUPFAM" id="SSF53067">
    <property type="entry name" value="Actin-like ATPase domain"/>
    <property type="match status" value="1"/>
</dbReference>
<evidence type="ECO:0000313" key="5">
    <source>
        <dbReference type="Proteomes" id="UP000235162"/>
    </source>
</evidence>
<dbReference type="GO" id="GO:0004340">
    <property type="term" value="F:glucokinase activity"/>
    <property type="evidence" value="ECO:0007669"/>
    <property type="project" value="InterPro"/>
</dbReference>
<comment type="caution">
    <text evidence="4">The sequence shown here is derived from an EMBL/GenBank/DDBJ whole genome shotgun (WGS) entry which is preliminary data.</text>
</comment>
<name>A0AAP8MDD4_9GAMM</name>
<dbReference type="GO" id="GO:0006096">
    <property type="term" value="P:glycolytic process"/>
    <property type="evidence" value="ECO:0007669"/>
    <property type="project" value="InterPro"/>
</dbReference>
<keyword evidence="1" id="KW-0808">Transferase</keyword>
<dbReference type="KEGG" id="hja:BST95_04130"/>
<dbReference type="PANTHER" id="PTHR47690">
    <property type="entry name" value="GLUCOKINASE"/>
    <property type="match status" value="1"/>
</dbReference>
<dbReference type="CDD" id="cd24008">
    <property type="entry name" value="ASKHA_NBD_GLK"/>
    <property type="match status" value="1"/>
</dbReference>
<dbReference type="GO" id="GO:0005829">
    <property type="term" value="C:cytosol"/>
    <property type="evidence" value="ECO:0007669"/>
    <property type="project" value="TreeGrafter"/>
</dbReference>
<dbReference type="Gene3D" id="3.40.367.20">
    <property type="match status" value="1"/>
</dbReference>
<dbReference type="GO" id="GO:0005524">
    <property type="term" value="F:ATP binding"/>
    <property type="evidence" value="ECO:0007669"/>
    <property type="project" value="InterPro"/>
</dbReference>
<dbReference type="Gene3D" id="3.30.420.40">
    <property type="match status" value="1"/>
</dbReference>
<dbReference type="GO" id="GO:0005536">
    <property type="term" value="F:D-glucose binding"/>
    <property type="evidence" value="ECO:0007669"/>
    <property type="project" value="InterPro"/>
</dbReference>
<protein>
    <submittedName>
        <fullName evidence="4">Glucokinase</fullName>
    </submittedName>
</protein>
<gene>
    <name evidence="4" type="primary">glk</name>
    <name evidence="4" type="ORF">C0029_12695</name>
</gene>
<dbReference type="InterPro" id="IPR003836">
    <property type="entry name" value="Glucokinase"/>
</dbReference>
<dbReference type="InterPro" id="IPR050201">
    <property type="entry name" value="Bacterial_glucokinase"/>
</dbReference>
<comment type="similarity">
    <text evidence="3">Belongs to the bacterial glucokinase family.</text>
</comment>
<dbReference type="AlphaFoldDB" id="A0AAP8MDD4"/>
<accession>A0AAP8MDD4</accession>
<dbReference type="EMBL" id="PKUR01000003">
    <property type="protein sequence ID" value="PLW85477.1"/>
    <property type="molecule type" value="Genomic_DNA"/>
</dbReference>
<dbReference type="NCBIfam" id="TIGR00749">
    <property type="entry name" value="glk"/>
    <property type="match status" value="1"/>
</dbReference>
<organism evidence="4 5">
    <name type="scientific">Halioglobus japonicus</name>
    <dbReference type="NCBI Taxonomy" id="930805"/>
    <lineage>
        <taxon>Bacteria</taxon>
        <taxon>Pseudomonadati</taxon>
        <taxon>Pseudomonadota</taxon>
        <taxon>Gammaproteobacteria</taxon>
        <taxon>Cellvibrionales</taxon>
        <taxon>Halieaceae</taxon>
        <taxon>Halioglobus</taxon>
    </lineage>
</organism>
<dbReference type="Pfam" id="PF02685">
    <property type="entry name" value="Glucokinase"/>
    <property type="match status" value="1"/>
</dbReference>
<reference evidence="4 5" key="1">
    <citation type="submission" date="2018-01" db="EMBL/GenBank/DDBJ databases">
        <title>The draft genome sequence of Halioglobus japonicus S1-36.</title>
        <authorList>
            <person name="Du Z.-J."/>
            <person name="Shi M.-J."/>
        </authorList>
    </citation>
    <scope>NUCLEOTIDE SEQUENCE [LARGE SCALE GENOMIC DNA]</scope>
    <source>
        <strain evidence="4 5">S1-36</strain>
    </source>
</reference>
<dbReference type="RefSeq" id="WP_084198263.1">
    <property type="nucleotide sequence ID" value="NZ_BMYL01000003.1"/>
</dbReference>
<evidence type="ECO:0000256" key="3">
    <source>
        <dbReference type="RuleBase" id="RU004046"/>
    </source>
</evidence>
<evidence type="ECO:0000313" key="4">
    <source>
        <dbReference type="EMBL" id="PLW85477.1"/>
    </source>
</evidence>
<keyword evidence="2" id="KW-0418">Kinase</keyword>
<dbReference type="PANTHER" id="PTHR47690:SF1">
    <property type="entry name" value="GLUCOKINASE"/>
    <property type="match status" value="1"/>
</dbReference>
<sequence>MPHTRLVADVGGTNTRIGIYDADINDFRSVTGYSNNEYDNLEEVIEQWLGDLEEAPPQQACIAAAAPPSGDRVQMINIGWGFSCSELATRFGFSQFLWLNDFQANAHALPYLGSGELEGVQAGETNNELPLAVVGPGTGLGGASLRQVNGIAVASDAEPGHAGLSPGNELELAIFQHLLPQYGNIYTELFVCGAGLARLYQTIAQINGQPVEDLTPAQVSERALAGSDSHCVTALETFCALLGSCCGDFVLSNGAYGGLFIAGGIVPRITPYLRESAFLERFRAKGAMQEFLSRVPVQIITAPHPGLVGAAHAPIKE</sequence>
<evidence type="ECO:0000256" key="2">
    <source>
        <dbReference type="ARBA" id="ARBA00022777"/>
    </source>
</evidence>
<evidence type="ECO:0000256" key="1">
    <source>
        <dbReference type="ARBA" id="ARBA00022679"/>
    </source>
</evidence>
<dbReference type="InterPro" id="IPR043129">
    <property type="entry name" value="ATPase_NBD"/>
</dbReference>
<keyword evidence="5" id="KW-1185">Reference proteome</keyword>